<keyword evidence="2 5" id="KW-0413">Isomerase</keyword>
<comment type="caution">
    <text evidence="5">The sequence shown here is derived from an EMBL/GenBank/DDBJ whole genome shotgun (WGS) entry which is preliminary data.</text>
</comment>
<dbReference type="PATRIC" id="fig|555500.3.peg.1757"/>
<feature type="chain" id="PRO_5007919663" evidence="3">
    <location>
        <begin position="23"/>
        <end position="495"/>
    </location>
</feature>
<dbReference type="Pfam" id="PF00639">
    <property type="entry name" value="Rotamase"/>
    <property type="match status" value="2"/>
</dbReference>
<evidence type="ECO:0000259" key="4">
    <source>
        <dbReference type="PROSITE" id="PS50198"/>
    </source>
</evidence>
<dbReference type="InterPro" id="IPR046357">
    <property type="entry name" value="PPIase_dom_sf"/>
</dbReference>
<evidence type="ECO:0000256" key="3">
    <source>
        <dbReference type="SAM" id="SignalP"/>
    </source>
</evidence>
<keyword evidence="2" id="KW-0697">Rotamase</keyword>
<feature type="domain" description="PpiC" evidence="4">
    <location>
        <begin position="323"/>
        <end position="435"/>
    </location>
</feature>
<dbReference type="SUPFAM" id="SSF109998">
    <property type="entry name" value="Triger factor/SurA peptide-binding domain-like"/>
    <property type="match status" value="1"/>
</dbReference>
<evidence type="ECO:0000256" key="2">
    <source>
        <dbReference type="PROSITE-ProRule" id="PRU00278"/>
    </source>
</evidence>
<gene>
    <name evidence="5" type="ORF">I215_08481</name>
</gene>
<dbReference type="InterPro" id="IPR000297">
    <property type="entry name" value="PPIase_PpiC"/>
</dbReference>
<dbReference type="PROSITE" id="PS50198">
    <property type="entry name" value="PPIC_PPIASE_2"/>
    <property type="match status" value="2"/>
</dbReference>
<organism evidence="5 6">
    <name type="scientific">Galbibacter marinus</name>
    <dbReference type="NCBI Taxonomy" id="555500"/>
    <lineage>
        <taxon>Bacteria</taxon>
        <taxon>Pseudomonadati</taxon>
        <taxon>Bacteroidota</taxon>
        <taxon>Flavobacteriia</taxon>
        <taxon>Flavobacteriales</taxon>
        <taxon>Flavobacteriaceae</taxon>
        <taxon>Galbibacter</taxon>
    </lineage>
</organism>
<dbReference type="Proteomes" id="UP000007364">
    <property type="component" value="Unassembled WGS sequence"/>
</dbReference>
<dbReference type="eggNOG" id="COG0760">
    <property type="taxonomic scope" value="Bacteria"/>
</dbReference>
<accession>K2QKR3</accession>
<feature type="signal peptide" evidence="3">
    <location>
        <begin position="1"/>
        <end position="22"/>
    </location>
</feature>
<dbReference type="GO" id="GO:0003755">
    <property type="term" value="F:peptidyl-prolyl cis-trans isomerase activity"/>
    <property type="evidence" value="ECO:0007669"/>
    <property type="project" value="UniProtKB-KW"/>
</dbReference>
<dbReference type="InterPro" id="IPR050280">
    <property type="entry name" value="OMP_Chaperone_SurA"/>
</dbReference>
<keyword evidence="1 3" id="KW-0732">Signal</keyword>
<feature type="domain" description="PpiC" evidence="4">
    <location>
        <begin position="219"/>
        <end position="320"/>
    </location>
</feature>
<evidence type="ECO:0000313" key="6">
    <source>
        <dbReference type="Proteomes" id="UP000007364"/>
    </source>
</evidence>
<reference evidence="5 6" key="1">
    <citation type="journal article" date="2012" name="J. Bacteriol.">
        <title>Genome Sequence of Galbibacter marinum Type Strain ck-I2-15.</title>
        <authorList>
            <person name="Lai Q."/>
            <person name="Li C."/>
            <person name="Shao Z."/>
        </authorList>
    </citation>
    <scope>NUCLEOTIDE SEQUENCE [LARGE SCALE GENOMIC DNA]</scope>
    <source>
        <strain evidence="6">ck-I2-15</strain>
    </source>
</reference>
<keyword evidence="6" id="KW-1185">Reference proteome</keyword>
<proteinExistence type="predicted"/>
<dbReference type="PANTHER" id="PTHR47637:SF1">
    <property type="entry name" value="CHAPERONE SURA"/>
    <property type="match status" value="1"/>
</dbReference>
<dbReference type="STRING" id="555500.I215_08481"/>
<sequence length="495" mass="56146">MRMKGLFTVLYLSILSVAPMMGQENNATESMATAELEAQDDLALAVSDSAQIDTLAAASVDTIQVVDNKREKVDGVVSVVGEYVILESDIDKSFIDMQTQGVSTDNITRCQVLGRLMEDKMYAHQAIQDSILVSDTEISGIVDRKMEFFVSQVGSMEKLLQYYRKDSEQSLREEMTELEKAIQLSQRMQAKVVEEIEITPEEVRQWYNGLDQDELPVFGDEVEIAQIVKIPEPTEEAVQETIDKLNSFKQDVLENGSSFAIKQTLYSEDPGKSENGGVYVLTKNAGFVQEFKDAAFSLPEGAISEPFKSDFGWHILQVEKIRGQERVVRHILLRPKISQESIEETKKELADIRQKVIDGEFTFSEAARNFSDEKETRFEGGVLRNPQTFDTKFELTKMDPTLYSQINPLKGDEISQPLLEETRTGIQFKLLKVISRHEAHKADYAKDYIKIKELALKEKQLNEIGKWMEGKIEDTYISVAPGNRDCDFANNWLKK</sequence>
<dbReference type="InterPro" id="IPR027304">
    <property type="entry name" value="Trigger_fact/SurA_dom_sf"/>
</dbReference>
<dbReference type="Gene3D" id="3.10.50.40">
    <property type="match status" value="2"/>
</dbReference>
<dbReference type="EMBL" id="AMSG01000009">
    <property type="protein sequence ID" value="EKF55267.1"/>
    <property type="molecule type" value="Genomic_DNA"/>
</dbReference>
<dbReference type="PANTHER" id="PTHR47637">
    <property type="entry name" value="CHAPERONE SURA"/>
    <property type="match status" value="1"/>
</dbReference>
<dbReference type="SUPFAM" id="SSF54534">
    <property type="entry name" value="FKBP-like"/>
    <property type="match status" value="2"/>
</dbReference>
<dbReference type="Gene3D" id="1.10.4030.10">
    <property type="entry name" value="Porin chaperone SurA, peptide-binding domain"/>
    <property type="match status" value="1"/>
</dbReference>
<protein>
    <submittedName>
        <fullName evidence="5">PpiC-type peptidyl-prolyl cis-trans isomerase</fullName>
    </submittedName>
</protein>
<dbReference type="AlphaFoldDB" id="K2QKR3"/>
<name>K2QKR3_9FLAO</name>
<evidence type="ECO:0000313" key="5">
    <source>
        <dbReference type="EMBL" id="EKF55267.1"/>
    </source>
</evidence>
<evidence type="ECO:0000256" key="1">
    <source>
        <dbReference type="ARBA" id="ARBA00022729"/>
    </source>
</evidence>